<name>A0A0M3IDL3_ASCLU</name>
<keyword evidence="2" id="KW-1185">Reference proteome</keyword>
<evidence type="ECO:0000313" key="3">
    <source>
        <dbReference type="WBParaSite" id="ALUE_0001612501-mRNA-1"/>
    </source>
</evidence>
<feature type="signal peptide" evidence="1">
    <location>
        <begin position="1"/>
        <end position="27"/>
    </location>
</feature>
<dbReference type="AlphaFoldDB" id="A0A0M3IDL3"/>
<protein>
    <submittedName>
        <fullName evidence="3">FMRFamide-related neuropeptides-like</fullName>
    </submittedName>
</protein>
<reference evidence="3" key="1">
    <citation type="submission" date="2017-02" db="UniProtKB">
        <authorList>
            <consortium name="WormBaseParasite"/>
        </authorList>
    </citation>
    <scope>IDENTIFICATION</scope>
</reference>
<feature type="chain" id="PRO_5005656815" evidence="1">
    <location>
        <begin position="28"/>
        <end position="95"/>
    </location>
</feature>
<organism evidence="2 3">
    <name type="scientific">Ascaris lumbricoides</name>
    <name type="common">Giant roundworm</name>
    <dbReference type="NCBI Taxonomy" id="6252"/>
    <lineage>
        <taxon>Eukaryota</taxon>
        <taxon>Metazoa</taxon>
        <taxon>Ecdysozoa</taxon>
        <taxon>Nematoda</taxon>
        <taxon>Chromadorea</taxon>
        <taxon>Rhabditida</taxon>
        <taxon>Spirurina</taxon>
        <taxon>Ascaridomorpha</taxon>
        <taxon>Ascaridoidea</taxon>
        <taxon>Ascarididae</taxon>
        <taxon>Ascaris</taxon>
    </lineage>
</organism>
<evidence type="ECO:0000313" key="2">
    <source>
        <dbReference type="Proteomes" id="UP000036681"/>
    </source>
</evidence>
<dbReference type="Proteomes" id="UP000036681">
    <property type="component" value="Unplaced"/>
</dbReference>
<dbReference type="WBParaSite" id="ALUE_0001612501-mRNA-1">
    <property type="protein sequence ID" value="ALUE_0001612501-mRNA-1"/>
    <property type="gene ID" value="ALUE_0001612501"/>
</dbReference>
<accession>A0A0M3IDL3</accession>
<evidence type="ECO:0000256" key="1">
    <source>
        <dbReference type="SAM" id="SignalP"/>
    </source>
</evidence>
<proteinExistence type="predicted"/>
<keyword evidence="1" id="KW-0732">Signal</keyword>
<sequence length="95" mass="10844">MAAFKTTVFSCLVTLMLTLFVVESINAELDNGDITMIEIFQAKDDMLRALYNYILYERKGAHDFDGFERAQRSGKPTFIRFGKRSANIVTNPENI</sequence>